<evidence type="ECO:0000313" key="1">
    <source>
        <dbReference type="EMBL" id="RSL53930.1"/>
    </source>
</evidence>
<comment type="caution">
    <text evidence="1">The sequence shown here is derived from an EMBL/GenBank/DDBJ whole genome shotgun (WGS) entry which is preliminary data.</text>
</comment>
<evidence type="ECO:0000313" key="2">
    <source>
        <dbReference type="Proteomes" id="UP000287972"/>
    </source>
</evidence>
<dbReference type="Proteomes" id="UP000287972">
    <property type="component" value="Unassembled WGS sequence"/>
</dbReference>
<gene>
    <name evidence="1" type="ORF">CEP51_014801</name>
</gene>
<dbReference type="AlphaFoldDB" id="A0A428PLQ2"/>
<organism evidence="1 2">
    <name type="scientific">Fusarium floridanum</name>
    <dbReference type="NCBI Taxonomy" id="1325733"/>
    <lineage>
        <taxon>Eukaryota</taxon>
        <taxon>Fungi</taxon>
        <taxon>Dikarya</taxon>
        <taxon>Ascomycota</taxon>
        <taxon>Pezizomycotina</taxon>
        <taxon>Sordariomycetes</taxon>
        <taxon>Hypocreomycetidae</taxon>
        <taxon>Hypocreales</taxon>
        <taxon>Nectriaceae</taxon>
        <taxon>Fusarium</taxon>
        <taxon>Fusarium solani species complex</taxon>
    </lineage>
</organism>
<reference evidence="1 2" key="1">
    <citation type="submission" date="2017-06" db="EMBL/GenBank/DDBJ databases">
        <title>Comparative genomic analysis of Ambrosia Fusariam Clade fungi.</title>
        <authorList>
            <person name="Stajich J.E."/>
            <person name="Carrillo J."/>
            <person name="Kijimoto T."/>
            <person name="Eskalen A."/>
            <person name="O'Donnell K."/>
            <person name="Kasson M."/>
        </authorList>
    </citation>
    <scope>NUCLEOTIDE SEQUENCE [LARGE SCALE GENOMIC DNA]</scope>
    <source>
        <strain evidence="1 2">NRRL62606</strain>
    </source>
</reference>
<sequence length="309" mass="35137">MDQQLQNLESLDPSKVSSTQRYLKIFDQVTLRFKAYELLQDTLKLEASTRIPHFKLQRLANLLENVFGKDNEPIRRGTHLGKLELIPFIIIGLSIPMKELNRMDGSLFQEMVRQCEEAAPRLSPVILGDQINTIIYRSSAASFILELDRLLQLRLGAQTPKTSLLLFGHSCWHFVRPSQNGGIFRDLLSLSMSHTATAYINSQPISRDSAIRFTTPFDKDMLRSLFDFHLPEYNAETPINIPSGMKSQVAPWLGHDTFEAIKATEKWAAEENDARTACVSAIVIPGHAITVLVYVELQWCLNFVNQMLY</sequence>
<dbReference type="EMBL" id="NKCL01000722">
    <property type="protein sequence ID" value="RSL53930.1"/>
    <property type="molecule type" value="Genomic_DNA"/>
</dbReference>
<keyword evidence="2" id="KW-1185">Reference proteome</keyword>
<name>A0A428PLQ2_9HYPO</name>
<proteinExistence type="predicted"/>
<accession>A0A428PLQ2</accession>
<protein>
    <submittedName>
        <fullName evidence="1">Uncharacterized protein</fullName>
    </submittedName>
</protein>